<keyword evidence="1" id="KW-0472">Membrane</keyword>
<keyword evidence="1" id="KW-1133">Transmembrane helix</keyword>
<feature type="transmembrane region" description="Helical" evidence="1">
    <location>
        <begin position="32"/>
        <end position="50"/>
    </location>
</feature>
<dbReference type="RefSeq" id="WP_110472035.1">
    <property type="nucleotide sequence ID" value="NZ_QJSP01000017.1"/>
</dbReference>
<evidence type="ECO:0000313" key="2">
    <source>
        <dbReference type="EMBL" id="PYE13325.1"/>
    </source>
</evidence>
<dbReference type="EMBL" id="QJSP01000017">
    <property type="protein sequence ID" value="PYE13325.1"/>
    <property type="molecule type" value="Genomic_DNA"/>
</dbReference>
<dbReference type="InterPro" id="IPR024341">
    <property type="entry name" value="DUF2631"/>
</dbReference>
<protein>
    <submittedName>
        <fullName evidence="2">Uncharacterized protein DUF2631</fullName>
    </submittedName>
</protein>
<dbReference type="Pfam" id="PF10939">
    <property type="entry name" value="DUF2631"/>
    <property type="match status" value="1"/>
</dbReference>
<evidence type="ECO:0000313" key="3">
    <source>
        <dbReference type="Proteomes" id="UP000247591"/>
    </source>
</evidence>
<dbReference type="Proteomes" id="UP000247591">
    <property type="component" value="Unassembled WGS sequence"/>
</dbReference>
<dbReference type="OrthoDB" id="3401220at2"/>
<organism evidence="2 3">
    <name type="scientific">Williamsia limnetica</name>
    <dbReference type="NCBI Taxonomy" id="882452"/>
    <lineage>
        <taxon>Bacteria</taxon>
        <taxon>Bacillati</taxon>
        <taxon>Actinomycetota</taxon>
        <taxon>Actinomycetes</taxon>
        <taxon>Mycobacteriales</taxon>
        <taxon>Nocardiaceae</taxon>
        <taxon>Williamsia</taxon>
    </lineage>
</organism>
<keyword evidence="1" id="KW-0812">Transmembrane</keyword>
<proteinExistence type="predicted"/>
<dbReference type="AlphaFoldDB" id="A0A318RFZ2"/>
<evidence type="ECO:0000256" key="1">
    <source>
        <dbReference type="SAM" id="Phobius"/>
    </source>
</evidence>
<reference evidence="2 3" key="1">
    <citation type="submission" date="2018-06" db="EMBL/GenBank/DDBJ databases">
        <title>Genomic Encyclopedia of Type Strains, Phase IV (KMG-IV): sequencing the most valuable type-strain genomes for metagenomic binning, comparative biology and taxonomic classification.</title>
        <authorList>
            <person name="Goeker M."/>
        </authorList>
    </citation>
    <scope>NUCLEOTIDE SEQUENCE [LARGE SCALE GENOMIC DNA]</scope>
    <source>
        <strain evidence="2 3">DSM 45521</strain>
    </source>
</reference>
<sequence length="84" mass="9387">MASTEVEYKPEPAEAPSARFGWHGEGMKTYKIAAWVSVVALLGMIIGNHEGHVEDWYLIGFAAVIVFLLVRGEVLSRGKWKKKK</sequence>
<feature type="transmembrane region" description="Helical" evidence="1">
    <location>
        <begin position="56"/>
        <end position="74"/>
    </location>
</feature>
<name>A0A318RFZ2_WILLI</name>
<keyword evidence="3" id="KW-1185">Reference proteome</keyword>
<accession>A0A318RFZ2</accession>
<comment type="caution">
    <text evidence="2">The sequence shown here is derived from an EMBL/GenBank/DDBJ whole genome shotgun (WGS) entry which is preliminary data.</text>
</comment>
<gene>
    <name evidence="2" type="ORF">DFR67_11796</name>
</gene>